<protein>
    <submittedName>
        <fullName evidence="2">Uncharacterized protein</fullName>
    </submittedName>
</protein>
<dbReference type="InterPro" id="IPR040632">
    <property type="entry name" value="Sulfotransfer_4"/>
</dbReference>
<name>A0A093URL5_TALMA</name>
<evidence type="ECO:0000313" key="2">
    <source>
        <dbReference type="EMBL" id="KFX42937.1"/>
    </source>
</evidence>
<organism evidence="2">
    <name type="scientific">Talaromyces marneffei PM1</name>
    <dbReference type="NCBI Taxonomy" id="1077442"/>
    <lineage>
        <taxon>Eukaryota</taxon>
        <taxon>Fungi</taxon>
        <taxon>Dikarya</taxon>
        <taxon>Ascomycota</taxon>
        <taxon>Pezizomycotina</taxon>
        <taxon>Eurotiomycetes</taxon>
        <taxon>Eurotiomycetidae</taxon>
        <taxon>Eurotiales</taxon>
        <taxon>Trichocomaceae</taxon>
        <taxon>Talaromyces</taxon>
        <taxon>Talaromyces sect. Talaromyces</taxon>
    </lineage>
</organism>
<reference evidence="2" key="2">
    <citation type="journal article" date="2014" name="PLoS Genet.">
        <title>Signature gene expression reveals novel clues to the molecular mechanisms of dimorphic transition in Penicillium marneffei.</title>
        <authorList>
            <person name="Yang E."/>
            <person name="Wang G."/>
            <person name="Cai J."/>
            <person name="Woo P.C."/>
            <person name="Lau S.K."/>
            <person name="Yuen K.-Y."/>
            <person name="Chow W.-N."/>
            <person name="Lin X."/>
        </authorList>
    </citation>
    <scope>NUCLEOTIDE SEQUENCE</scope>
    <source>
        <strain evidence="2">PM1</strain>
    </source>
</reference>
<comment type="caution">
    <text evidence="2">The sequence shown here is derived from an EMBL/GenBank/DDBJ whole genome shotgun (WGS) entry which is preliminary data.</text>
</comment>
<accession>A0A093URL5</accession>
<proteinExistence type="predicted"/>
<sequence>MAYNIFSSPLSITSLLTILLAFAVALASPLHPANLDIPKVFIIGLPNTGTKSLGYTLARLPLRRSGWKDIDSRYLYHMYTANRTAPLISYAQNYDILEDLPWAIAYRELATAFPDAKFILTSRATESAWLESIGKHNERRKWIGNKKVFGCKKASGEKCKKKYLDAYRAHNEGVRDFFDKEGKERLLELVVDAPTEMTSIKTGGKDTVMVDTKWLSLIDFLDLEEYVERSGWWRKLGLFPENNTVTGKLGKLWSKLQHAWVGTMNACEKGILKGVKLTVKIVKGFGFLTARGL</sequence>
<dbReference type="PANTHER" id="PTHR36978:SF4">
    <property type="entry name" value="P-LOOP CONTAINING NUCLEOSIDE TRIPHOSPHATE HYDROLASE PROTEIN"/>
    <property type="match status" value="1"/>
</dbReference>
<feature type="signal peptide" evidence="1">
    <location>
        <begin position="1"/>
        <end position="27"/>
    </location>
</feature>
<dbReference type="AlphaFoldDB" id="A0A093URL5"/>
<keyword evidence="1" id="KW-0732">Signal</keyword>
<dbReference type="Gene3D" id="3.40.50.300">
    <property type="entry name" value="P-loop containing nucleotide triphosphate hydrolases"/>
    <property type="match status" value="1"/>
</dbReference>
<dbReference type="eggNOG" id="ENOG502T1CK">
    <property type="taxonomic scope" value="Eukaryota"/>
</dbReference>
<feature type="chain" id="PRO_5001888699" evidence="1">
    <location>
        <begin position="28"/>
        <end position="293"/>
    </location>
</feature>
<dbReference type="SUPFAM" id="SSF52540">
    <property type="entry name" value="P-loop containing nucleoside triphosphate hydrolases"/>
    <property type="match status" value="1"/>
</dbReference>
<dbReference type="EMBL" id="JPOX01000039">
    <property type="protein sequence ID" value="KFX42937.1"/>
    <property type="molecule type" value="Genomic_DNA"/>
</dbReference>
<dbReference type="HOGENOM" id="CLU_082823_0_0_1"/>
<gene>
    <name evidence="2" type="ORF">GQ26_0390180</name>
</gene>
<evidence type="ECO:0000256" key="1">
    <source>
        <dbReference type="SAM" id="SignalP"/>
    </source>
</evidence>
<dbReference type="Pfam" id="PF17784">
    <property type="entry name" value="Sulfotransfer_4"/>
    <property type="match status" value="1"/>
</dbReference>
<dbReference type="InterPro" id="IPR027417">
    <property type="entry name" value="P-loop_NTPase"/>
</dbReference>
<dbReference type="PANTHER" id="PTHR36978">
    <property type="entry name" value="P-LOOP CONTAINING NUCLEOTIDE TRIPHOSPHATE HYDROLASE"/>
    <property type="match status" value="1"/>
</dbReference>
<reference key="1">
    <citation type="journal article" date="2014" name="PLoS Genet.">
        <title>Signature Gene Expression Reveals Novel Clues to the Molecular Mechanisms of Dimorphic Transition in Penicillium marneffei.</title>
        <authorList>
            <person name="Yang E."/>
            <person name="Wang G."/>
            <person name="Cai J."/>
            <person name="Woo P.C."/>
            <person name="Lau S.K."/>
            <person name="Yuen K.-Y."/>
            <person name="Chow W.-N."/>
            <person name="Lin X."/>
        </authorList>
    </citation>
    <scope>NUCLEOTIDE SEQUENCE [LARGE SCALE GENOMIC DNA]</scope>
    <source>
        <strain>PM1</strain>
    </source>
</reference>